<dbReference type="GO" id="GO:0005789">
    <property type="term" value="C:endoplasmic reticulum membrane"/>
    <property type="evidence" value="ECO:0007669"/>
    <property type="project" value="TreeGrafter"/>
</dbReference>
<dbReference type="Proteomes" id="UP001152888">
    <property type="component" value="Unassembled WGS sequence"/>
</dbReference>
<keyword evidence="4 6" id="KW-0472">Membrane</keyword>
<organism evidence="8 9">
    <name type="scientific">Acanthoscelides obtectus</name>
    <name type="common">Bean weevil</name>
    <name type="synonym">Bruchus obtectus</name>
    <dbReference type="NCBI Taxonomy" id="200917"/>
    <lineage>
        <taxon>Eukaryota</taxon>
        <taxon>Metazoa</taxon>
        <taxon>Ecdysozoa</taxon>
        <taxon>Arthropoda</taxon>
        <taxon>Hexapoda</taxon>
        <taxon>Insecta</taxon>
        <taxon>Pterygota</taxon>
        <taxon>Neoptera</taxon>
        <taxon>Endopterygota</taxon>
        <taxon>Coleoptera</taxon>
        <taxon>Polyphaga</taxon>
        <taxon>Cucujiformia</taxon>
        <taxon>Chrysomeloidea</taxon>
        <taxon>Chrysomelidae</taxon>
        <taxon>Bruchinae</taxon>
        <taxon>Bruchini</taxon>
        <taxon>Acanthoscelides</taxon>
    </lineage>
</organism>
<evidence type="ECO:0000256" key="3">
    <source>
        <dbReference type="ARBA" id="ARBA00022989"/>
    </source>
</evidence>
<name>A0A9P0L834_ACAOB</name>
<comment type="caution">
    <text evidence="8">The sequence shown here is derived from an EMBL/GenBank/DDBJ whole genome shotgun (WGS) entry which is preliminary data.</text>
</comment>
<dbReference type="InterPro" id="IPR045014">
    <property type="entry name" value="TM41A/B"/>
</dbReference>
<dbReference type="PANTHER" id="PTHR43220">
    <property type="match status" value="1"/>
</dbReference>
<evidence type="ECO:0000256" key="2">
    <source>
        <dbReference type="ARBA" id="ARBA00022692"/>
    </source>
</evidence>
<feature type="transmembrane region" description="Helical" evidence="6">
    <location>
        <begin position="88"/>
        <end position="108"/>
    </location>
</feature>
<feature type="domain" description="VTT" evidence="7">
    <location>
        <begin position="165"/>
        <end position="285"/>
    </location>
</feature>
<proteinExistence type="inferred from homology"/>
<evidence type="ECO:0000256" key="5">
    <source>
        <dbReference type="ARBA" id="ARBA00025797"/>
    </source>
</evidence>
<evidence type="ECO:0000259" key="7">
    <source>
        <dbReference type="Pfam" id="PF09335"/>
    </source>
</evidence>
<dbReference type="GO" id="GO:0000045">
    <property type="term" value="P:autophagosome assembly"/>
    <property type="evidence" value="ECO:0007669"/>
    <property type="project" value="TreeGrafter"/>
</dbReference>
<evidence type="ECO:0000313" key="8">
    <source>
        <dbReference type="EMBL" id="CAH1990174.1"/>
    </source>
</evidence>
<keyword evidence="9" id="KW-1185">Reference proteome</keyword>
<comment type="similarity">
    <text evidence="5">Belongs to the TMEM41 family.</text>
</comment>
<reference evidence="8" key="1">
    <citation type="submission" date="2022-03" db="EMBL/GenBank/DDBJ databases">
        <authorList>
            <person name="Sayadi A."/>
        </authorList>
    </citation>
    <scope>NUCLEOTIDE SEQUENCE</scope>
</reference>
<feature type="transmembrane region" description="Helical" evidence="6">
    <location>
        <begin position="258"/>
        <end position="281"/>
    </location>
</feature>
<evidence type="ECO:0000313" key="9">
    <source>
        <dbReference type="Proteomes" id="UP001152888"/>
    </source>
</evidence>
<feature type="transmembrane region" description="Helical" evidence="6">
    <location>
        <begin position="177"/>
        <end position="203"/>
    </location>
</feature>
<feature type="transmembrane region" description="Helical" evidence="6">
    <location>
        <begin position="301"/>
        <end position="318"/>
    </location>
</feature>
<dbReference type="AlphaFoldDB" id="A0A9P0L834"/>
<feature type="transmembrane region" description="Helical" evidence="6">
    <location>
        <begin position="146"/>
        <end position="165"/>
    </location>
</feature>
<dbReference type="Pfam" id="PF09335">
    <property type="entry name" value="VTT_dom"/>
    <property type="match status" value="1"/>
</dbReference>
<feature type="transmembrane region" description="Helical" evidence="6">
    <location>
        <begin position="233"/>
        <end position="251"/>
    </location>
</feature>
<comment type="subcellular location">
    <subcellularLocation>
        <location evidence="1">Membrane</location>
        <topology evidence="1">Multi-pass membrane protein</topology>
    </subcellularLocation>
</comment>
<evidence type="ECO:0000256" key="1">
    <source>
        <dbReference type="ARBA" id="ARBA00004141"/>
    </source>
</evidence>
<gene>
    <name evidence="8" type="ORF">ACAOBT_LOCUS19490</name>
</gene>
<accession>A0A9P0L834</accession>
<dbReference type="PANTHER" id="PTHR43220:SF18">
    <property type="entry name" value="TRANSMEMBRANE PROTEIN 41B"/>
    <property type="match status" value="1"/>
</dbReference>
<dbReference type="EMBL" id="CAKOFQ010007080">
    <property type="protein sequence ID" value="CAH1990174.1"/>
    <property type="molecule type" value="Genomic_DNA"/>
</dbReference>
<evidence type="ECO:0000256" key="6">
    <source>
        <dbReference type="SAM" id="Phobius"/>
    </source>
</evidence>
<dbReference type="InterPro" id="IPR032816">
    <property type="entry name" value="VTT_dom"/>
</dbReference>
<keyword evidence="3 6" id="KW-1133">Transmembrane helix</keyword>
<dbReference type="OrthoDB" id="3364966at2759"/>
<protein>
    <recommendedName>
        <fullName evidence="7">VTT domain-containing protein</fullName>
    </recommendedName>
</protein>
<evidence type="ECO:0000256" key="4">
    <source>
        <dbReference type="ARBA" id="ARBA00023136"/>
    </source>
</evidence>
<sequence length="327" mass="37109">MTSQADIGTRLIQCAEISSSSDRYYRPFVSSFSFSGRSTYRRPYRRLFHIRFPNPVPVMVPTEQTTFDIDRSLPGHLKIPKDSISTKAATISVIVIFLTSLTALFLVYQTFPNVTEEEKQHIKLPWNMEDAKQLGIVLNRYKSDHYYQVMAGVFITYIFLQTFAIPGSLFLSILSGFLFPFTMALALVCTCSMIGATLCFMLSQLLGRKLVLAYFPERAAKWAVQVNKHRDNLFNYIVFLRITPFLPNWFINLSSPVIGVPLAPFAFGTFVGVAPPSFIAIQTGQTLNDMTVNDSAFNPRSIMWLALFAVVSLLPIFLKNRFKQKED</sequence>
<keyword evidence="2 6" id="KW-0812">Transmembrane</keyword>